<proteinExistence type="predicted"/>
<dbReference type="Proteomes" id="UP001216907">
    <property type="component" value="Unassembled WGS sequence"/>
</dbReference>
<reference evidence="1 2" key="1">
    <citation type="submission" date="2023-03" db="EMBL/GenBank/DDBJ databases">
        <title>Paludisphaera mucosa sp. nov. a novel planctomycete from northern fen.</title>
        <authorList>
            <person name="Ivanova A."/>
        </authorList>
    </citation>
    <scope>NUCLEOTIDE SEQUENCE [LARGE SCALE GENOMIC DNA]</scope>
    <source>
        <strain evidence="1 2">Pla2</strain>
    </source>
</reference>
<comment type="caution">
    <text evidence="1">The sequence shown here is derived from an EMBL/GenBank/DDBJ whole genome shotgun (WGS) entry which is preliminary data.</text>
</comment>
<keyword evidence="2" id="KW-1185">Reference proteome</keyword>
<evidence type="ECO:0008006" key="3">
    <source>
        <dbReference type="Google" id="ProtNLM"/>
    </source>
</evidence>
<gene>
    <name evidence="1" type="ORF">PZE19_05845</name>
</gene>
<sequence length="240" mass="27716">MDKPDEVSPDEKPRFDTRASVRERYYALNEQIRQLRELMFILRQTYGDPSTLELWRRLAPYSMVLLQRFLYKQLILSACTICDVAWWNEKKGIANCTLAQLADAIGKDGEEELKLEFHRKLTLIEDVRERIFTARHKSIAHNDYETIVGRVQTPKIFVEDVNEFVKQARIMLEDVRSAYGFGPTFPPPEMSFEGEHQGSPLEPVDGGLVQLITLLKRIEGGHPVEWPKSPPMFLIEDPGV</sequence>
<organism evidence="1 2">
    <name type="scientific">Paludisphaera mucosa</name>
    <dbReference type="NCBI Taxonomy" id="3030827"/>
    <lineage>
        <taxon>Bacteria</taxon>
        <taxon>Pseudomonadati</taxon>
        <taxon>Planctomycetota</taxon>
        <taxon>Planctomycetia</taxon>
        <taxon>Isosphaerales</taxon>
        <taxon>Isosphaeraceae</taxon>
        <taxon>Paludisphaera</taxon>
    </lineage>
</organism>
<evidence type="ECO:0000313" key="1">
    <source>
        <dbReference type="EMBL" id="MDG3003281.1"/>
    </source>
</evidence>
<dbReference type="RefSeq" id="WP_277859635.1">
    <property type="nucleotide sequence ID" value="NZ_JARRAG010000001.1"/>
</dbReference>
<name>A0ABT6F720_9BACT</name>
<protein>
    <recommendedName>
        <fullName evidence="3">HEPN AbiU2-like domain-containing protein</fullName>
    </recommendedName>
</protein>
<accession>A0ABT6F720</accession>
<dbReference type="EMBL" id="JARRAG010000001">
    <property type="protein sequence ID" value="MDG3003281.1"/>
    <property type="molecule type" value="Genomic_DNA"/>
</dbReference>
<evidence type="ECO:0000313" key="2">
    <source>
        <dbReference type="Proteomes" id="UP001216907"/>
    </source>
</evidence>